<proteinExistence type="predicted"/>
<keyword evidence="2" id="KW-1133">Transmembrane helix</keyword>
<organism evidence="3 4">
    <name type="scientific">Virgisporangium aliadipatigenens</name>
    <dbReference type="NCBI Taxonomy" id="741659"/>
    <lineage>
        <taxon>Bacteria</taxon>
        <taxon>Bacillati</taxon>
        <taxon>Actinomycetota</taxon>
        <taxon>Actinomycetes</taxon>
        <taxon>Micromonosporales</taxon>
        <taxon>Micromonosporaceae</taxon>
        <taxon>Virgisporangium</taxon>
    </lineage>
</organism>
<name>A0A8J4DVA3_9ACTN</name>
<dbReference type="AlphaFoldDB" id="A0A8J4DVA3"/>
<feature type="transmembrane region" description="Helical" evidence="2">
    <location>
        <begin position="129"/>
        <end position="147"/>
    </location>
</feature>
<evidence type="ECO:0000256" key="1">
    <source>
        <dbReference type="SAM" id="MobiDB-lite"/>
    </source>
</evidence>
<protein>
    <submittedName>
        <fullName evidence="3">Uncharacterized protein</fullName>
    </submittedName>
</protein>
<comment type="caution">
    <text evidence="3">The sequence shown here is derived from an EMBL/GenBank/DDBJ whole genome shotgun (WGS) entry which is preliminary data.</text>
</comment>
<sequence length="350" mass="38143">MSDPTTAFHNALVDVHGNYRSNRLRHEPPDELVSDVVSTRVWRPHVVRSAFFLALFIVVSVISFFIWLFSFFAIVSSASSSSGPFGSAEENAGAGVLGVSYALLIVQVLVVVVWIVALFLPLREPIAEYGLLIEGRGAAAAVSYWWIMNTVRARQTPFDARLARVEEVPILLLANGREQGLVVVRPVGTDLYVGWTMWRSRSTVVLIAHMLRDMFQFLSNSMSSDVRGASARALRELIHSVTREGVQAAILQPPVADEVARAQIAQLPSLDAQRGPDVSSAQQFTAQQQAQYQHQAQHQQTQHQQAAYPTSAPPASYPTSAPPSSGGPTQGWPQTPPPQSGPPYGGSPQQ</sequence>
<evidence type="ECO:0000256" key="2">
    <source>
        <dbReference type="SAM" id="Phobius"/>
    </source>
</evidence>
<dbReference type="RefSeq" id="WP_203903401.1">
    <property type="nucleotide sequence ID" value="NZ_BOPF01000032.1"/>
</dbReference>
<reference evidence="3" key="1">
    <citation type="submission" date="2021-01" db="EMBL/GenBank/DDBJ databases">
        <title>Whole genome shotgun sequence of Virgisporangium aliadipatigenens NBRC 105644.</title>
        <authorList>
            <person name="Komaki H."/>
            <person name="Tamura T."/>
        </authorList>
    </citation>
    <scope>NUCLEOTIDE SEQUENCE</scope>
    <source>
        <strain evidence="3">NBRC 105644</strain>
    </source>
</reference>
<feature type="region of interest" description="Disordered" evidence="1">
    <location>
        <begin position="270"/>
        <end position="350"/>
    </location>
</feature>
<evidence type="ECO:0000313" key="4">
    <source>
        <dbReference type="Proteomes" id="UP000619260"/>
    </source>
</evidence>
<feature type="transmembrane region" description="Helical" evidence="2">
    <location>
        <begin position="95"/>
        <end position="122"/>
    </location>
</feature>
<gene>
    <name evidence="3" type="ORF">Val02_68330</name>
</gene>
<accession>A0A8J4DVA3</accession>
<keyword evidence="2" id="KW-0812">Transmembrane</keyword>
<feature type="compositionally biased region" description="Low complexity" evidence="1">
    <location>
        <begin position="317"/>
        <end position="333"/>
    </location>
</feature>
<keyword evidence="2" id="KW-0472">Membrane</keyword>
<feature type="compositionally biased region" description="Low complexity" evidence="1">
    <location>
        <begin position="281"/>
        <end position="310"/>
    </location>
</feature>
<evidence type="ECO:0000313" key="3">
    <source>
        <dbReference type="EMBL" id="GIJ49947.1"/>
    </source>
</evidence>
<keyword evidence="4" id="KW-1185">Reference proteome</keyword>
<feature type="transmembrane region" description="Helical" evidence="2">
    <location>
        <begin position="50"/>
        <end position="75"/>
    </location>
</feature>
<dbReference type="Proteomes" id="UP000619260">
    <property type="component" value="Unassembled WGS sequence"/>
</dbReference>
<dbReference type="EMBL" id="BOPF01000032">
    <property type="protein sequence ID" value="GIJ49947.1"/>
    <property type="molecule type" value="Genomic_DNA"/>
</dbReference>